<organism evidence="2">
    <name type="scientific">bioreactor metagenome</name>
    <dbReference type="NCBI Taxonomy" id="1076179"/>
    <lineage>
        <taxon>unclassified sequences</taxon>
        <taxon>metagenomes</taxon>
        <taxon>ecological metagenomes</taxon>
    </lineage>
</organism>
<comment type="caution">
    <text evidence="2">The sequence shown here is derived from an EMBL/GenBank/DDBJ whole genome shotgun (WGS) entry which is preliminary data.</text>
</comment>
<protein>
    <submittedName>
        <fullName evidence="2">Uncharacterized protein</fullName>
    </submittedName>
</protein>
<feature type="region of interest" description="Disordered" evidence="1">
    <location>
        <begin position="1"/>
        <end position="23"/>
    </location>
</feature>
<evidence type="ECO:0000256" key="1">
    <source>
        <dbReference type="SAM" id="MobiDB-lite"/>
    </source>
</evidence>
<accession>A0A645CRW1</accession>
<dbReference type="EMBL" id="VSSQ01029488">
    <property type="protein sequence ID" value="MPM79643.1"/>
    <property type="molecule type" value="Genomic_DNA"/>
</dbReference>
<reference evidence="2" key="1">
    <citation type="submission" date="2019-08" db="EMBL/GenBank/DDBJ databases">
        <authorList>
            <person name="Kucharzyk K."/>
            <person name="Murdoch R.W."/>
            <person name="Higgins S."/>
            <person name="Loffler F."/>
        </authorList>
    </citation>
    <scope>NUCLEOTIDE SEQUENCE</scope>
</reference>
<dbReference type="AlphaFoldDB" id="A0A645CRW1"/>
<gene>
    <name evidence="2" type="ORF">SDC9_126682</name>
</gene>
<proteinExistence type="predicted"/>
<sequence length="144" mass="14904">MVPVPQERQLGVRGGSAEAGDGPGVHLKQSAACNGLLHAFKCGPHHGGVAWVKQFMGTVVTHHQIEVADDGGAKAADVIGQLAVVGDRHRGAAAAEMAADHIAQHLGIAVYREIIIAYHEEMNGADSVVKIGRVAAGKIIALRA</sequence>
<evidence type="ECO:0000313" key="2">
    <source>
        <dbReference type="EMBL" id="MPM79643.1"/>
    </source>
</evidence>
<name>A0A645CRW1_9ZZZZ</name>